<name>A0ABV0MZR3_9TELE</name>
<organism evidence="1 2">
    <name type="scientific">Goodea atripinnis</name>
    <dbReference type="NCBI Taxonomy" id="208336"/>
    <lineage>
        <taxon>Eukaryota</taxon>
        <taxon>Metazoa</taxon>
        <taxon>Chordata</taxon>
        <taxon>Craniata</taxon>
        <taxon>Vertebrata</taxon>
        <taxon>Euteleostomi</taxon>
        <taxon>Actinopterygii</taxon>
        <taxon>Neopterygii</taxon>
        <taxon>Teleostei</taxon>
        <taxon>Neoteleostei</taxon>
        <taxon>Acanthomorphata</taxon>
        <taxon>Ovalentaria</taxon>
        <taxon>Atherinomorphae</taxon>
        <taxon>Cyprinodontiformes</taxon>
        <taxon>Goodeidae</taxon>
        <taxon>Goodea</taxon>
    </lineage>
</organism>
<sequence>MNLAFIFRTQAYSAHSLSEVRLIANFSMCVNLFPCSHTDGLALVHLQSPRLLLEEPHPLCCWLKGINQFNFSINDSGRPVALDWMAVLEICRIYRLPVTPAFMSQEKSMP</sequence>
<dbReference type="Proteomes" id="UP001476798">
    <property type="component" value="Unassembled WGS sequence"/>
</dbReference>
<proteinExistence type="predicted"/>
<protein>
    <submittedName>
        <fullName evidence="1">Uncharacterized protein</fullName>
    </submittedName>
</protein>
<comment type="caution">
    <text evidence="1">The sequence shown here is derived from an EMBL/GenBank/DDBJ whole genome shotgun (WGS) entry which is preliminary data.</text>
</comment>
<gene>
    <name evidence="1" type="ORF">GOODEAATRI_031278</name>
</gene>
<evidence type="ECO:0000313" key="1">
    <source>
        <dbReference type="EMBL" id="MEQ2163542.1"/>
    </source>
</evidence>
<accession>A0ABV0MZR3</accession>
<reference evidence="1 2" key="1">
    <citation type="submission" date="2021-06" db="EMBL/GenBank/DDBJ databases">
        <authorList>
            <person name="Palmer J.M."/>
        </authorList>
    </citation>
    <scope>NUCLEOTIDE SEQUENCE [LARGE SCALE GENOMIC DNA]</scope>
    <source>
        <strain evidence="1 2">GA_2019</strain>
        <tissue evidence="1">Muscle</tissue>
    </source>
</reference>
<dbReference type="EMBL" id="JAHRIO010015242">
    <property type="protein sequence ID" value="MEQ2163542.1"/>
    <property type="molecule type" value="Genomic_DNA"/>
</dbReference>
<keyword evidence="2" id="KW-1185">Reference proteome</keyword>
<evidence type="ECO:0000313" key="2">
    <source>
        <dbReference type="Proteomes" id="UP001476798"/>
    </source>
</evidence>